<name>A0A975TVB7_9RHOB</name>
<dbReference type="RefSeq" id="WP_257894758.1">
    <property type="nucleotide sequence ID" value="NZ_JAIMBW010000001.1"/>
</dbReference>
<sequence>MATFNPRVFTNPSRLKEIDPNRLIVFLSTWSDYFIGRGLDLTAADTSDMPFDTIAAILMNPDQAVPESMVNALYYVHETARKEPMDELIERAEAAGLDIDHDEKSTPADVAVQIWLAKPDLLERQHAETVAFNRSNFTYFAGKSIKPAESECRIFISEAQCREMEALMDPWFESKRRGRGSRVFVFPQENRIWILVRHGQPMRREGEHKEDGKDGIAFYRPQKDDVLIYDAEIDEIGVNAETKGERELYLRTLGMVLFGEDAHFERAERYNLQPLIDNGPAALVCADIPGLSRVRFVEFGRMWDGTCPEYETRRSDDLFETYGGDWAARLSLGRLTYAKFKVAFEGDKKERSVMIRPVNIARYERDADTSLVEAWLKARGFWKLQSEADRDDDFEVLESA</sequence>
<dbReference type="EMBL" id="JAIMBW010000001">
    <property type="protein sequence ID" value="MBY4895319.1"/>
    <property type="molecule type" value="Genomic_DNA"/>
</dbReference>
<keyword evidence="2" id="KW-1185">Reference proteome</keyword>
<protein>
    <submittedName>
        <fullName evidence="1">Uncharacterized protein</fullName>
    </submittedName>
</protein>
<reference evidence="1 2" key="1">
    <citation type="submission" date="2021-07" db="EMBL/GenBank/DDBJ databases">
        <title>Karlodiniumbacter phycospheric gen. nov., sp. nov., a phycosphere bacterium isolated from karlodinium veneficum.</title>
        <authorList>
            <person name="Peng Y."/>
            <person name="Jiang L."/>
            <person name="Lee J."/>
        </authorList>
    </citation>
    <scope>NUCLEOTIDE SEQUENCE</scope>
    <source>
        <strain evidence="1 2">N5</strain>
    </source>
</reference>
<dbReference type="EMBL" id="CP078073">
    <property type="protein sequence ID" value="QXL87911.1"/>
    <property type="molecule type" value="Genomic_DNA"/>
</dbReference>
<dbReference type="AlphaFoldDB" id="A0A975TVB7"/>
<proteinExistence type="predicted"/>
<organism evidence="1">
    <name type="scientific">Gymnodinialimonas phycosphaerae</name>
    <dbReference type="NCBI Taxonomy" id="2841589"/>
    <lineage>
        <taxon>Bacteria</taxon>
        <taxon>Pseudomonadati</taxon>
        <taxon>Pseudomonadota</taxon>
        <taxon>Alphaproteobacteria</taxon>
        <taxon>Rhodobacterales</taxon>
        <taxon>Paracoccaceae</taxon>
        <taxon>Gymnodinialimonas</taxon>
    </lineage>
</organism>
<accession>A0A975TVB7</accession>
<dbReference type="Proteomes" id="UP000693972">
    <property type="component" value="Unassembled WGS sequence"/>
</dbReference>
<evidence type="ECO:0000313" key="2">
    <source>
        <dbReference type="Proteomes" id="UP000693972"/>
    </source>
</evidence>
<evidence type="ECO:0000313" key="1">
    <source>
        <dbReference type="EMBL" id="QXL87911.1"/>
    </source>
</evidence>
<gene>
    <name evidence="1" type="ORF">KUL25_21370</name>
</gene>